<feature type="domain" description="RNA-binding S4" evidence="6">
    <location>
        <begin position="25"/>
        <end position="91"/>
    </location>
</feature>
<evidence type="ECO:0000313" key="7">
    <source>
        <dbReference type="EMBL" id="AJR10134.1"/>
    </source>
</evidence>
<keyword evidence="2 5" id="KW-0413">Isomerase</keyword>
<dbReference type="Gene3D" id="3.10.290.10">
    <property type="entry name" value="RNA-binding S4 domain"/>
    <property type="match status" value="1"/>
</dbReference>
<dbReference type="InterPro" id="IPR036986">
    <property type="entry name" value="S4_RNA-bd_sf"/>
</dbReference>
<dbReference type="CDD" id="cd02869">
    <property type="entry name" value="PseudoU_synth_RluA_like"/>
    <property type="match status" value="1"/>
</dbReference>
<dbReference type="GO" id="GO:0000455">
    <property type="term" value="P:enzyme-directed rRNA pseudouridine synthesis"/>
    <property type="evidence" value="ECO:0007669"/>
    <property type="project" value="UniProtKB-ARBA"/>
</dbReference>
<reference evidence="7 8" key="1">
    <citation type="submission" date="2014-02" db="EMBL/GenBank/DDBJ databases">
        <authorList>
            <person name="Chen C."/>
            <person name="Conrad T.A."/>
            <person name="Zhou Z."/>
            <person name="Lai Z."/>
            <person name="Zhong G."/>
        </authorList>
    </citation>
    <scope>NUCLEOTIDE SEQUENCE [LARGE SCALE GENOMIC DNA]</scope>
    <source>
        <strain evidence="7 8">Nigg3-28</strain>
    </source>
</reference>
<dbReference type="SUPFAM" id="SSF55120">
    <property type="entry name" value="Pseudouridine synthase"/>
    <property type="match status" value="1"/>
</dbReference>
<dbReference type="GO" id="GO:0003723">
    <property type="term" value="F:RNA binding"/>
    <property type="evidence" value="ECO:0007669"/>
    <property type="project" value="UniProtKB-KW"/>
</dbReference>
<dbReference type="SUPFAM" id="SSF55174">
    <property type="entry name" value="Alpha-L RNA-binding motif"/>
    <property type="match status" value="1"/>
</dbReference>
<evidence type="ECO:0000256" key="3">
    <source>
        <dbReference type="PIRSR" id="PIRSR606225-1"/>
    </source>
</evidence>
<keyword evidence="4" id="KW-0694">RNA-binding</keyword>
<gene>
    <name evidence="7" type="ORF">BD36_00155</name>
</gene>
<dbReference type="CDD" id="cd00165">
    <property type="entry name" value="S4"/>
    <property type="match status" value="1"/>
</dbReference>
<organism evidence="7 8">
    <name type="scientific">Chlamydia muridarum</name>
    <dbReference type="NCBI Taxonomy" id="83560"/>
    <lineage>
        <taxon>Bacteria</taxon>
        <taxon>Pseudomonadati</taxon>
        <taxon>Chlamydiota</taxon>
        <taxon>Chlamydiia</taxon>
        <taxon>Chlamydiales</taxon>
        <taxon>Chlamydiaceae</taxon>
        <taxon>Chlamydia/Chlamydophila group</taxon>
        <taxon>Chlamydia</taxon>
    </lineage>
</organism>
<dbReference type="NCBIfam" id="TIGR00005">
    <property type="entry name" value="rluA_subfam"/>
    <property type="match status" value="1"/>
</dbReference>
<comment type="function">
    <text evidence="5">Responsible for synthesis of pseudouridine from uracil.</text>
</comment>
<dbReference type="PATRIC" id="fig|83560.3.peg.36"/>
<dbReference type="AlphaFoldDB" id="A0A0C5WUG5"/>
<dbReference type="PANTHER" id="PTHR21600:SF44">
    <property type="entry name" value="RIBOSOMAL LARGE SUBUNIT PSEUDOURIDINE SYNTHASE D"/>
    <property type="match status" value="1"/>
</dbReference>
<dbReference type="InterPro" id="IPR006145">
    <property type="entry name" value="PsdUridine_synth_RsuA/RluA"/>
</dbReference>
<evidence type="ECO:0000256" key="2">
    <source>
        <dbReference type="ARBA" id="ARBA00023235"/>
    </source>
</evidence>
<dbReference type="EMBL" id="CP007217">
    <property type="protein sequence ID" value="AJR10134.1"/>
    <property type="molecule type" value="Genomic_DNA"/>
</dbReference>
<comment type="similarity">
    <text evidence="1 5">Belongs to the pseudouridine synthase RluA family.</text>
</comment>
<evidence type="ECO:0000256" key="4">
    <source>
        <dbReference type="PROSITE-ProRule" id="PRU00182"/>
    </source>
</evidence>
<name>A0A0C5WUG5_CHLMR</name>
<evidence type="ECO:0000256" key="1">
    <source>
        <dbReference type="ARBA" id="ARBA00010876"/>
    </source>
</evidence>
<evidence type="ECO:0000256" key="5">
    <source>
        <dbReference type="RuleBase" id="RU362028"/>
    </source>
</evidence>
<evidence type="ECO:0000259" key="6">
    <source>
        <dbReference type="SMART" id="SM00363"/>
    </source>
</evidence>
<dbReference type="EC" id="5.4.99.-" evidence="5"/>
<dbReference type="Gene3D" id="3.30.2350.10">
    <property type="entry name" value="Pseudouridine synthase"/>
    <property type="match status" value="1"/>
</dbReference>
<dbReference type="GO" id="GO:0120159">
    <property type="term" value="F:rRNA pseudouridine synthase activity"/>
    <property type="evidence" value="ECO:0007669"/>
    <property type="project" value="UniProtKB-ARBA"/>
</dbReference>
<dbReference type="InterPro" id="IPR050188">
    <property type="entry name" value="RluA_PseudoU_synthase"/>
</dbReference>
<evidence type="ECO:0000313" key="8">
    <source>
        <dbReference type="Proteomes" id="UP000260363"/>
    </source>
</evidence>
<sequence>MLQGDFPLKIFPPTDSFVVDERLIGRLDKGLVLHNNAYSRAFYQQQIDLGRVRVNGRVQTRASYLLSQGDLVDLELVEEETPSSLTPENIPLDKVYEDNMILVINKPRNMVVHPAPGHVQGTVVHALLHEIGERLKQEFPEEPWRPGIVHRLDKDTSGLLITVKTRRAKAVYSELFSSKQMKKMYIAICINSPAQKHIHTRIARHPVKRKEMTVLSKDTEGGKEAITHCHVLASNGRLSVVALYPETGRTHQLRVHMKHLGTPILGDPVYGVPSINFRYGLDKQQLHAYSLVFTHPESAERVELVTKLPDDMTSLIEKEFREGVSIVGGSCDWFKIIR</sequence>
<dbReference type="Proteomes" id="UP000260363">
    <property type="component" value="Chromosome"/>
</dbReference>
<proteinExistence type="inferred from homology"/>
<dbReference type="InterPro" id="IPR002942">
    <property type="entry name" value="S4_RNA-bd"/>
</dbReference>
<dbReference type="Pfam" id="PF00849">
    <property type="entry name" value="PseudoU_synth_2"/>
    <property type="match status" value="1"/>
</dbReference>
<protein>
    <recommendedName>
        <fullName evidence="5">Pseudouridine synthase</fullName>
        <ecNumber evidence="5">5.4.99.-</ecNumber>
    </recommendedName>
</protein>
<dbReference type="InterPro" id="IPR020103">
    <property type="entry name" value="PsdUridine_synth_cat_dom_sf"/>
</dbReference>
<dbReference type="PROSITE" id="PS50889">
    <property type="entry name" value="S4"/>
    <property type="match status" value="1"/>
</dbReference>
<dbReference type="STRING" id="83560.NC80_00145"/>
<comment type="catalytic activity">
    <reaction evidence="5">
        <text>a uridine in RNA = a pseudouridine in RNA</text>
        <dbReference type="Rhea" id="RHEA:48348"/>
        <dbReference type="Rhea" id="RHEA-COMP:12068"/>
        <dbReference type="Rhea" id="RHEA-COMP:12069"/>
        <dbReference type="ChEBI" id="CHEBI:65314"/>
        <dbReference type="ChEBI" id="CHEBI:65315"/>
    </reaction>
</comment>
<dbReference type="Pfam" id="PF01479">
    <property type="entry name" value="S4"/>
    <property type="match status" value="1"/>
</dbReference>
<accession>A0A0C5WUG5</accession>
<dbReference type="InterPro" id="IPR006225">
    <property type="entry name" value="PsdUridine_synth_RluC/D"/>
</dbReference>
<dbReference type="PANTHER" id="PTHR21600">
    <property type="entry name" value="MITOCHONDRIAL RNA PSEUDOURIDINE SYNTHASE"/>
    <property type="match status" value="1"/>
</dbReference>
<feature type="active site" evidence="3">
    <location>
        <position position="153"/>
    </location>
</feature>
<dbReference type="SMART" id="SM00363">
    <property type="entry name" value="S4"/>
    <property type="match status" value="1"/>
</dbReference>